<proteinExistence type="predicted"/>
<name>W9C2T4_SCLBF</name>
<dbReference type="SUPFAM" id="SSF81383">
    <property type="entry name" value="F-box domain"/>
    <property type="match status" value="1"/>
</dbReference>
<dbReference type="OrthoDB" id="3800738at2759"/>
<accession>W9C2T4</accession>
<dbReference type="HOGENOM" id="CLU_451394_0_0_1"/>
<dbReference type="STRING" id="1432307.W9C2T4"/>
<keyword evidence="2" id="KW-1185">Reference proteome</keyword>
<evidence type="ECO:0000313" key="2">
    <source>
        <dbReference type="Proteomes" id="UP000019487"/>
    </source>
</evidence>
<gene>
    <name evidence="1" type="ORF">SBOR_9606</name>
</gene>
<evidence type="ECO:0000313" key="1">
    <source>
        <dbReference type="EMBL" id="ESZ90013.1"/>
    </source>
</evidence>
<organism evidence="1 2">
    <name type="scientific">Sclerotinia borealis (strain F-4128)</name>
    <dbReference type="NCBI Taxonomy" id="1432307"/>
    <lineage>
        <taxon>Eukaryota</taxon>
        <taxon>Fungi</taxon>
        <taxon>Dikarya</taxon>
        <taxon>Ascomycota</taxon>
        <taxon>Pezizomycotina</taxon>
        <taxon>Leotiomycetes</taxon>
        <taxon>Helotiales</taxon>
        <taxon>Sclerotiniaceae</taxon>
        <taxon>Sclerotinia</taxon>
    </lineage>
</organism>
<sequence length="605" mass="69647">MAKTSAASRVFSISELLHDILSYLPQSCLLVTVPLVCKDWATALTSPGLERALWFRPATHNGPSTWSSLLEKQFGIFFDFSLLSNGHVLDSSAFDALPWKQNLDAFKRADASWRDMLVFQPPCYHFAIERIKHDRGGLMHETVTLPCPDGLRMGMVWDIAQEWCLRRKHWIQMTGPEVEKEYRNPELGYSERMVPKMILHWHITCPRRGSQPSLEDDWSNDQTHLTVEIDIRTLLARTISLNHSKMLRTPSPKTRRPRMYKPLKLLSVPDYLKSHESSGTVPNVTDNVQTVPSLADRLELFFSKIQHFETFSRNFKMTKLQTIIDDPLLDPKSKSDALETETALQEEAALQKKSASEAARRIENISSNHTSFISPNDFVGHEQRFWATYYALVSGIPLVDPTNIKERKEDEPWDMLGGVPFVGTLSIPKPKPGVNSETFEYAFLKHRASMALQILAKRILKAIFTRYSEFKVYWQVVKNNSDPKIIEEFHDILFFEQDLRLNLMNRIYFIGTICLERSVLSLVGSDLGGYWEIMSKIRTPDVMDIEVTSQKMDFEWTSQAEVHPEFEIASDTRNRRYSSEKSSTHAHKKIKLVKVPEDCTVDSFR</sequence>
<reference evidence="1 2" key="1">
    <citation type="journal article" date="2014" name="Genome Announc.">
        <title>Draft genome sequence of Sclerotinia borealis, a psychrophilic plant pathogenic fungus.</title>
        <authorList>
            <person name="Mardanov A.V."/>
            <person name="Beletsky A.V."/>
            <person name="Kadnikov V.V."/>
            <person name="Ignatov A.N."/>
            <person name="Ravin N.V."/>
        </authorList>
    </citation>
    <scope>NUCLEOTIDE SEQUENCE [LARGE SCALE GENOMIC DNA]</scope>
    <source>
        <strain evidence="2">F-4157</strain>
    </source>
</reference>
<dbReference type="AlphaFoldDB" id="W9C2T4"/>
<protein>
    <submittedName>
        <fullName evidence="1">Uncharacterized protein</fullName>
    </submittedName>
</protein>
<dbReference type="Proteomes" id="UP000019487">
    <property type="component" value="Unassembled WGS sequence"/>
</dbReference>
<dbReference type="InterPro" id="IPR036047">
    <property type="entry name" value="F-box-like_dom_sf"/>
</dbReference>
<comment type="caution">
    <text evidence="1">The sequence shown here is derived from an EMBL/GenBank/DDBJ whole genome shotgun (WGS) entry which is preliminary data.</text>
</comment>
<dbReference type="EMBL" id="AYSA01000715">
    <property type="protein sequence ID" value="ESZ90013.1"/>
    <property type="molecule type" value="Genomic_DNA"/>
</dbReference>